<dbReference type="GO" id="GO:0005886">
    <property type="term" value="C:plasma membrane"/>
    <property type="evidence" value="ECO:0007669"/>
    <property type="project" value="UniProtKB-SubCell"/>
</dbReference>
<keyword evidence="5 7" id="KW-1133">Transmembrane helix</keyword>
<evidence type="ECO:0000259" key="10">
    <source>
        <dbReference type="Pfam" id="PF21088"/>
    </source>
</evidence>
<dbReference type="InterPro" id="IPR011014">
    <property type="entry name" value="MscS_channel_TM-2"/>
</dbReference>
<sequence>MGARVKVRQKLKKGIFMPSSVRCVIASLMFLVLLSKSVFASSIFPLEPPDTSSPRATFSSFIHYTDKLYEAATAAEEDLFLEREFMQRAERCFDFSTVPPSLLSDVSVESVLRLREILDRIELPDLADVPDKSEVKKQNILLWRLPHTEITIGRCPDGPRMGSYLFTPETVRRLEEYYDEVSHLPYRSDKGENYTGFYEQYIYSSGWMIPDGFLKKLPEWMKDGYLGQAVWQWIAMVTILVLGDLSMWFVWLWHKKQKGRVRKWNWRWERLLFPLYAMFICVVLEYIIDEQINITGDVLSWVSMMLKFLFAIFAGVAIIIGGDVVMRGIIHTSKIKEEALDADVIRLGCRLVTFGLVFVLFYNAGSYFGIPVTAIFASAGIAGVAVALAARETLANFFGGVSIFLDRPFRAGDYIVLDNGDRGEVKAVGMRSTRIQTRDDIMITIPNSVITNGKVVNQSRPHPHFRVRIKLGVAYGSDVDKVEELLMMSAEKNALTINEPAPRVRFRKFGDSALEFELLCWAARPHDRGRLIHELSRDIYKTFNAEGIVIPFPQQDVYLHKVED</sequence>
<dbReference type="InterPro" id="IPR011066">
    <property type="entry name" value="MscS_channel_C_sf"/>
</dbReference>
<name>C6BTZ1_MARSD</name>
<dbReference type="Pfam" id="PF21088">
    <property type="entry name" value="MS_channel_1st"/>
    <property type="match status" value="1"/>
</dbReference>
<proteinExistence type="inferred from homology"/>
<evidence type="ECO:0000256" key="7">
    <source>
        <dbReference type="SAM" id="Phobius"/>
    </source>
</evidence>
<feature type="domain" description="Mechanosensitive ion channel MscS" evidence="8">
    <location>
        <begin position="393"/>
        <end position="460"/>
    </location>
</feature>
<evidence type="ECO:0000313" key="11">
    <source>
        <dbReference type="EMBL" id="ACS81700.1"/>
    </source>
</evidence>
<dbReference type="Pfam" id="PF00924">
    <property type="entry name" value="MS_channel_2nd"/>
    <property type="match status" value="1"/>
</dbReference>
<dbReference type="SUPFAM" id="SSF50182">
    <property type="entry name" value="Sm-like ribonucleoproteins"/>
    <property type="match status" value="1"/>
</dbReference>
<reference evidence="11 12" key="1">
    <citation type="submission" date="2009-06" db="EMBL/GenBank/DDBJ databases">
        <title>Complete sequence of Desulfovibrio salexigens DSM 2638.</title>
        <authorList>
            <consortium name="US DOE Joint Genome Institute"/>
            <person name="Lucas S."/>
            <person name="Copeland A."/>
            <person name="Lapidus A."/>
            <person name="Glavina del Rio T."/>
            <person name="Tice H."/>
            <person name="Bruce D."/>
            <person name="Goodwin L."/>
            <person name="Pitluck S."/>
            <person name="Munk A.C."/>
            <person name="Brettin T."/>
            <person name="Detter J.C."/>
            <person name="Han C."/>
            <person name="Tapia R."/>
            <person name="Larimer F."/>
            <person name="Land M."/>
            <person name="Hauser L."/>
            <person name="Kyrpides N."/>
            <person name="Anderson I."/>
            <person name="Wall J.D."/>
            <person name="Arkin A.P."/>
            <person name="Dehal P."/>
            <person name="Chivian D."/>
            <person name="Giles B."/>
            <person name="Hazen T.C."/>
        </authorList>
    </citation>
    <scope>NUCLEOTIDE SEQUENCE [LARGE SCALE GENOMIC DNA]</scope>
    <source>
        <strain evidence="12">ATCC 14822 / DSM 2638 / NCIMB 8403 / VKM B-1763</strain>
    </source>
</reference>
<dbReference type="SUPFAM" id="SSF82689">
    <property type="entry name" value="Mechanosensitive channel protein MscS (YggB), C-terminal domain"/>
    <property type="match status" value="1"/>
</dbReference>
<keyword evidence="3" id="KW-1003">Cell membrane</keyword>
<comment type="subcellular location">
    <subcellularLocation>
        <location evidence="1">Cell membrane</location>
        <topology evidence="1">Multi-pass membrane protein</topology>
    </subcellularLocation>
</comment>
<gene>
    <name evidence="11" type="ordered locus">Desal_3654</name>
</gene>
<dbReference type="Pfam" id="PF21082">
    <property type="entry name" value="MS_channel_3rd"/>
    <property type="match status" value="1"/>
</dbReference>
<evidence type="ECO:0000256" key="4">
    <source>
        <dbReference type="ARBA" id="ARBA00022692"/>
    </source>
</evidence>
<evidence type="ECO:0000259" key="8">
    <source>
        <dbReference type="Pfam" id="PF00924"/>
    </source>
</evidence>
<organism evidence="11 12">
    <name type="scientific">Maridesulfovibrio salexigens (strain ATCC 14822 / DSM 2638 / NCIMB 8403 / VKM B-1763)</name>
    <name type="common">Desulfovibrio salexigens</name>
    <dbReference type="NCBI Taxonomy" id="526222"/>
    <lineage>
        <taxon>Bacteria</taxon>
        <taxon>Pseudomonadati</taxon>
        <taxon>Thermodesulfobacteriota</taxon>
        <taxon>Desulfovibrionia</taxon>
        <taxon>Desulfovibrionales</taxon>
        <taxon>Desulfovibrionaceae</taxon>
        <taxon>Maridesulfovibrio</taxon>
    </lineage>
</organism>
<dbReference type="InterPro" id="IPR023408">
    <property type="entry name" value="MscS_beta-dom_sf"/>
</dbReference>
<keyword evidence="12" id="KW-1185">Reference proteome</keyword>
<evidence type="ECO:0000256" key="5">
    <source>
        <dbReference type="ARBA" id="ARBA00022989"/>
    </source>
</evidence>
<evidence type="ECO:0000313" key="12">
    <source>
        <dbReference type="Proteomes" id="UP000002601"/>
    </source>
</evidence>
<evidence type="ECO:0000259" key="9">
    <source>
        <dbReference type="Pfam" id="PF21082"/>
    </source>
</evidence>
<dbReference type="InterPro" id="IPR010920">
    <property type="entry name" value="LSM_dom_sf"/>
</dbReference>
<keyword evidence="4 7" id="KW-0812">Transmembrane</keyword>
<evidence type="ECO:0000256" key="2">
    <source>
        <dbReference type="ARBA" id="ARBA00008017"/>
    </source>
</evidence>
<dbReference type="InterPro" id="IPR049278">
    <property type="entry name" value="MS_channel_C"/>
</dbReference>
<dbReference type="KEGG" id="dsa:Desal_3654"/>
<feature type="transmembrane region" description="Helical" evidence="7">
    <location>
        <begin position="271"/>
        <end position="288"/>
    </location>
</feature>
<dbReference type="PANTHER" id="PTHR30221:SF1">
    <property type="entry name" value="SMALL-CONDUCTANCE MECHANOSENSITIVE CHANNEL"/>
    <property type="match status" value="1"/>
</dbReference>
<dbReference type="SUPFAM" id="SSF82861">
    <property type="entry name" value="Mechanosensitive channel protein MscS (YggB), transmembrane region"/>
    <property type="match status" value="1"/>
</dbReference>
<evidence type="ECO:0000256" key="1">
    <source>
        <dbReference type="ARBA" id="ARBA00004651"/>
    </source>
</evidence>
<protein>
    <submittedName>
        <fullName evidence="11">MscS Mechanosensitive ion channel</fullName>
    </submittedName>
</protein>
<dbReference type="eggNOG" id="COG3264">
    <property type="taxonomic scope" value="Bacteria"/>
</dbReference>
<accession>C6BTZ1</accession>
<dbReference type="STRING" id="526222.Desal_3654"/>
<evidence type="ECO:0000256" key="3">
    <source>
        <dbReference type="ARBA" id="ARBA00022475"/>
    </source>
</evidence>
<dbReference type="Gene3D" id="2.30.30.60">
    <property type="match status" value="1"/>
</dbReference>
<evidence type="ECO:0000256" key="6">
    <source>
        <dbReference type="ARBA" id="ARBA00023136"/>
    </source>
</evidence>
<keyword evidence="6 7" id="KW-0472">Membrane</keyword>
<dbReference type="InterPro" id="IPR049142">
    <property type="entry name" value="MS_channel_1st"/>
</dbReference>
<feature type="transmembrane region" description="Helical" evidence="7">
    <location>
        <begin position="347"/>
        <end position="364"/>
    </location>
</feature>
<feature type="domain" description="Mechanosensitive ion channel transmembrane helices 2/3" evidence="10">
    <location>
        <begin position="351"/>
        <end position="390"/>
    </location>
</feature>
<dbReference type="Gene3D" id="1.10.287.1260">
    <property type="match status" value="1"/>
</dbReference>
<feature type="domain" description="Mechanosensitive ion channel MscS C-terminal" evidence="9">
    <location>
        <begin position="468"/>
        <end position="550"/>
    </location>
</feature>
<dbReference type="EMBL" id="CP001649">
    <property type="protein sequence ID" value="ACS81700.1"/>
    <property type="molecule type" value="Genomic_DNA"/>
</dbReference>
<dbReference type="AlphaFoldDB" id="C6BTZ1"/>
<feature type="transmembrane region" description="Helical" evidence="7">
    <location>
        <begin position="308"/>
        <end position="326"/>
    </location>
</feature>
<dbReference type="Gene3D" id="3.30.70.100">
    <property type="match status" value="1"/>
</dbReference>
<comment type="similarity">
    <text evidence="2">Belongs to the MscS (TC 1.A.23) family.</text>
</comment>
<feature type="transmembrane region" description="Helical" evidence="7">
    <location>
        <begin position="230"/>
        <end position="251"/>
    </location>
</feature>
<dbReference type="HOGENOM" id="CLU_015233_1_0_7"/>
<dbReference type="InterPro" id="IPR045275">
    <property type="entry name" value="MscS_archaea/bacteria_type"/>
</dbReference>
<dbReference type="InterPro" id="IPR006685">
    <property type="entry name" value="MscS_channel_2nd"/>
</dbReference>
<dbReference type="GO" id="GO:0008381">
    <property type="term" value="F:mechanosensitive monoatomic ion channel activity"/>
    <property type="evidence" value="ECO:0007669"/>
    <property type="project" value="InterPro"/>
</dbReference>
<dbReference type="Proteomes" id="UP000002601">
    <property type="component" value="Chromosome"/>
</dbReference>
<dbReference type="PANTHER" id="PTHR30221">
    <property type="entry name" value="SMALL-CONDUCTANCE MECHANOSENSITIVE CHANNEL"/>
    <property type="match status" value="1"/>
</dbReference>